<reference evidence="6 7" key="1">
    <citation type="submission" date="2013-08" db="EMBL/GenBank/DDBJ databases">
        <authorList>
            <person name="Weinstock G."/>
            <person name="Sodergren E."/>
            <person name="Wylie T."/>
            <person name="Fulton L."/>
            <person name="Fulton R."/>
            <person name="Fronick C."/>
            <person name="O'Laughlin M."/>
            <person name="Godfrey J."/>
            <person name="Miner T."/>
            <person name="Herter B."/>
            <person name="Appelbaum E."/>
            <person name="Cordes M."/>
            <person name="Lek S."/>
            <person name="Wollam A."/>
            <person name="Pepin K.H."/>
            <person name="Palsikar V.B."/>
            <person name="Mitreva M."/>
            <person name="Wilson R.K."/>
        </authorList>
    </citation>
    <scope>NUCLEOTIDE SEQUENCE [LARGE SCALE GENOMIC DNA]</scope>
    <source>
        <strain evidence="6 7">ATCC BAA-474</strain>
    </source>
</reference>
<accession>U7VAR1</accession>
<dbReference type="AlphaFoldDB" id="U7VAR1"/>
<keyword evidence="3 4" id="KW-0456">Lyase</keyword>
<dbReference type="InterPro" id="IPR007214">
    <property type="entry name" value="YbaK/aa-tRNA-synth-assoc-dom"/>
</dbReference>
<dbReference type="InterPro" id="IPR004369">
    <property type="entry name" value="Prolyl-tRNA_editing_YbaK/EbsC"/>
</dbReference>
<dbReference type="Proteomes" id="UP000017081">
    <property type="component" value="Unassembled WGS sequence"/>
</dbReference>
<keyword evidence="7" id="KW-1185">Reference proteome</keyword>
<protein>
    <recommendedName>
        <fullName evidence="4">Cys-tRNA(Pro)/Cys-tRNA(Cys) deacylase</fullName>
        <ecNumber evidence="4">4.2.-.-</ecNumber>
    </recommendedName>
</protein>
<feature type="domain" description="YbaK/aminoacyl-tRNA synthetase-associated" evidence="5">
    <location>
        <begin position="33"/>
        <end position="148"/>
    </location>
</feature>
<evidence type="ECO:0000256" key="4">
    <source>
        <dbReference type="PIRNR" id="PIRNR006181"/>
    </source>
</evidence>
<dbReference type="CDD" id="cd00002">
    <property type="entry name" value="YbaK_deacylase"/>
    <property type="match status" value="1"/>
</dbReference>
<dbReference type="Gene3D" id="3.90.960.10">
    <property type="entry name" value="YbaK/aminoacyl-tRNA synthetase-associated domain"/>
    <property type="match status" value="1"/>
</dbReference>
<name>U7VAR1_9FUSO</name>
<evidence type="ECO:0000313" key="7">
    <source>
        <dbReference type="Proteomes" id="UP000017081"/>
    </source>
</evidence>
<evidence type="ECO:0000256" key="1">
    <source>
        <dbReference type="ARBA" id="ARBA00009798"/>
    </source>
</evidence>
<dbReference type="SUPFAM" id="SSF55826">
    <property type="entry name" value="YbaK/ProRS associated domain"/>
    <property type="match status" value="1"/>
</dbReference>
<dbReference type="PATRIC" id="fig|1319815.3.peg.2122"/>
<comment type="similarity">
    <text evidence="1 4">Belongs to the prolyl-tRNA editing family. YbaK/EbsC subfamily.</text>
</comment>
<gene>
    <name evidence="6" type="ORF">HMPREF0202_02205</name>
</gene>
<organism evidence="6 7">
    <name type="scientific">Cetobacterium somerae ATCC BAA-474</name>
    <dbReference type="NCBI Taxonomy" id="1319815"/>
    <lineage>
        <taxon>Bacteria</taxon>
        <taxon>Fusobacteriati</taxon>
        <taxon>Fusobacteriota</taxon>
        <taxon>Fusobacteriia</taxon>
        <taxon>Fusobacteriales</taxon>
        <taxon>Fusobacteriaceae</taxon>
        <taxon>Cetobacterium</taxon>
    </lineage>
</organism>
<dbReference type="PANTHER" id="PTHR30411:SF0">
    <property type="entry name" value="CYS-TRNA(PRO)_CYS-TRNA(CYS) DEACYLASE YBAK"/>
    <property type="match status" value="1"/>
</dbReference>
<proteinExistence type="inferred from homology"/>
<dbReference type="EMBL" id="AXZF01000101">
    <property type="protein sequence ID" value="ERT67883.1"/>
    <property type="molecule type" value="Genomic_DNA"/>
</dbReference>
<dbReference type="EC" id="4.2.-.-" evidence="4"/>
<dbReference type="STRING" id="1319815.HMPREF0202_02205"/>
<dbReference type="eggNOG" id="COG2606">
    <property type="taxonomic scope" value="Bacteria"/>
</dbReference>
<dbReference type="GO" id="GO:0006412">
    <property type="term" value="P:translation"/>
    <property type="evidence" value="ECO:0007669"/>
    <property type="project" value="UniProtKB-KW"/>
</dbReference>
<dbReference type="NCBIfam" id="TIGR00011">
    <property type="entry name" value="YbaK_EbsC"/>
    <property type="match status" value="1"/>
</dbReference>
<dbReference type="InterPro" id="IPR036754">
    <property type="entry name" value="YbaK/aa-tRNA-synt-asso_dom_sf"/>
</dbReference>
<dbReference type="Pfam" id="PF04073">
    <property type="entry name" value="tRNA_edit"/>
    <property type="match status" value="1"/>
</dbReference>
<evidence type="ECO:0000259" key="5">
    <source>
        <dbReference type="Pfam" id="PF04073"/>
    </source>
</evidence>
<dbReference type="GO" id="GO:0016829">
    <property type="term" value="F:lyase activity"/>
    <property type="evidence" value="ECO:0007669"/>
    <property type="project" value="UniProtKB-KW"/>
</dbReference>
<evidence type="ECO:0000256" key="3">
    <source>
        <dbReference type="ARBA" id="ARBA00023239"/>
    </source>
</evidence>
<dbReference type="GO" id="GO:0002161">
    <property type="term" value="F:aminoacyl-tRNA deacylase activity"/>
    <property type="evidence" value="ECO:0007669"/>
    <property type="project" value="InterPro"/>
</dbReference>
<dbReference type="PIRSF" id="PIRSF006181">
    <property type="entry name" value="EbsC_YbaK"/>
    <property type="match status" value="1"/>
</dbReference>
<comment type="caution">
    <text evidence="6">The sequence shown here is derived from an EMBL/GenBank/DDBJ whole genome shotgun (WGS) entry which is preliminary data.</text>
</comment>
<dbReference type="PANTHER" id="PTHR30411">
    <property type="entry name" value="CYTOPLASMIC PROTEIN"/>
    <property type="match status" value="1"/>
</dbReference>
<keyword evidence="2 4" id="KW-0648">Protein biosynthesis</keyword>
<sequence>MAIKKTNAMRELDKAKIKYDIFEYDIDENYLGAVSVASKTGADITKVFKTLALTNDKDELFIVCIPGSDEVDLKKVASIVQSKKVDMLELSKLKEKTGYIRGGCSPIGIKKRHLSLIHESCLKKDFIFISGGQRGLQIKISPNDLINFLNMEVKNLIIE</sequence>
<dbReference type="HOGENOM" id="CLU_094875_3_0_0"/>
<evidence type="ECO:0000313" key="6">
    <source>
        <dbReference type="EMBL" id="ERT67883.1"/>
    </source>
</evidence>
<evidence type="ECO:0000256" key="2">
    <source>
        <dbReference type="ARBA" id="ARBA00022917"/>
    </source>
</evidence>